<proteinExistence type="predicted"/>
<evidence type="ECO:0000313" key="4">
    <source>
        <dbReference type="Proteomes" id="UP000325849"/>
    </source>
</evidence>
<comment type="caution">
    <text evidence="3">The sequence shown here is derived from an EMBL/GenBank/DDBJ whole genome shotgun (WGS) entry which is preliminary data.</text>
</comment>
<gene>
    <name evidence="3" type="ORF">FNH09_01140</name>
</gene>
<sequence>MRELLAEDAYAIRPSPAPYPAVRRRGVVERRRQVAAAGAVLVTLAALPVGAYAVGVGGRSETASPRPSASAPPSPLPESSAPVSAPATEPARPVTEGQLLDGVTWAQAAEGLKKCIAYNETFRSAGGRSLGKAADYRIILAMNSTGDSNSPGDGMHIVAVTKHASIRLICTVKDGTGTGANTSVGNTAPDDGGPVFVDMNSGMLYQQSVIDRGHWKLPFDWGIIGTVDPSVTKVTVSYGDATGETVLDHGWFVAHGTLDRQVTRAPHIKGYDAAGKLVYDSDQDKYYEKTLP</sequence>
<dbReference type="EMBL" id="VJZD01000002">
    <property type="protein sequence ID" value="MPY29980.1"/>
    <property type="molecule type" value="Genomic_DNA"/>
</dbReference>
<organism evidence="3 4">
    <name type="scientific">Streptomyces adustus</name>
    <dbReference type="NCBI Taxonomy" id="1609272"/>
    <lineage>
        <taxon>Bacteria</taxon>
        <taxon>Bacillati</taxon>
        <taxon>Actinomycetota</taxon>
        <taxon>Actinomycetes</taxon>
        <taxon>Kitasatosporales</taxon>
        <taxon>Streptomycetaceae</taxon>
        <taxon>Streptomyces</taxon>
    </lineage>
</organism>
<keyword evidence="2" id="KW-0812">Transmembrane</keyword>
<feature type="compositionally biased region" description="Low complexity" evidence="1">
    <location>
        <begin position="60"/>
        <end position="69"/>
    </location>
</feature>
<feature type="transmembrane region" description="Helical" evidence="2">
    <location>
        <begin position="34"/>
        <end position="55"/>
    </location>
</feature>
<protein>
    <submittedName>
        <fullName evidence="3">Uncharacterized protein</fullName>
    </submittedName>
</protein>
<evidence type="ECO:0000256" key="1">
    <source>
        <dbReference type="SAM" id="MobiDB-lite"/>
    </source>
</evidence>
<reference evidence="3 4" key="1">
    <citation type="submission" date="2019-07" db="EMBL/GenBank/DDBJ databases">
        <title>New species of Amycolatopsis and Streptomyces.</title>
        <authorList>
            <person name="Duangmal K."/>
            <person name="Teo W.F.A."/>
            <person name="Lipun K."/>
        </authorList>
    </citation>
    <scope>NUCLEOTIDE SEQUENCE [LARGE SCALE GENOMIC DNA]</scope>
    <source>
        <strain evidence="3 4">NBRC 109810</strain>
    </source>
</reference>
<dbReference type="AlphaFoldDB" id="A0A5N8V3U0"/>
<feature type="compositionally biased region" description="Low complexity" evidence="1">
    <location>
        <begin position="77"/>
        <end position="91"/>
    </location>
</feature>
<keyword evidence="4" id="KW-1185">Reference proteome</keyword>
<keyword evidence="2" id="KW-1133">Transmembrane helix</keyword>
<dbReference type="Proteomes" id="UP000325849">
    <property type="component" value="Unassembled WGS sequence"/>
</dbReference>
<evidence type="ECO:0000256" key="2">
    <source>
        <dbReference type="SAM" id="Phobius"/>
    </source>
</evidence>
<accession>A0A5N8V3U0</accession>
<feature type="region of interest" description="Disordered" evidence="1">
    <location>
        <begin position="57"/>
        <end position="92"/>
    </location>
</feature>
<name>A0A5N8V3U0_9ACTN</name>
<dbReference type="OrthoDB" id="4328110at2"/>
<evidence type="ECO:0000313" key="3">
    <source>
        <dbReference type="EMBL" id="MPY29980.1"/>
    </source>
</evidence>
<keyword evidence="2" id="KW-0472">Membrane</keyword>